<proteinExistence type="predicted"/>
<dbReference type="AlphaFoldDB" id="A0A9N9FIL7"/>
<comment type="caution">
    <text evidence="1">The sequence shown here is derived from an EMBL/GenBank/DDBJ whole genome shotgun (WGS) entry which is preliminary data.</text>
</comment>
<dbReference type="EMBL" id="CAJVPI010000467">
    <property type="protein sequence ID" value="CAG8538833.1"/>
    <property type="molecule type" value="Genomic_DNA"/>
</dbReference>
<gene>
    <name evidence="1" type="ORF">PBRASI_LOCUS4483</name>
</gene>
<evidence type="ECO:0000313" key="2">
    <source>
        <dbReference type="Proteomes" id="UP000789739"/>
    </source>
</evidence>
<sequence length="125" mass="13915">MNCYHILRLFLSSQQIGYALNTANESGTDNRKYCKASMYKSEIMSFCHPYAYSPILALFSLPSAISVPSISLLSDVIAAMPIQQANCPMSDMLLPTAYQHNVELKCRLNPSSFTPSTNHFVPTFP</sequence>
<keyword evidence="2" id="KW-1185">Reference proteome</keyword>
<accession>A0A9N9FIL7</accession>
<dbReference type="Proteomes" id="UP000789739">
    <property type="component" value="Unassembled WGS sequence"/>
</dbReference>
<organism evidence="1 2">
    <name type="scientific">Paraglomus brasilianum</name>
    <dbReference type="NCBI Taxonomy" id="144538"/>
    <lineage>
        <taxon>Eukaryota</taxon>
        <taxon>Fungi</taxon>
        <taxon>Fungi incertae sedis</taxon>
        <taxon>Mucoromycota</taxon>
        <taxon>Glomeromycotina</taxon>
        <taxon>Glomeromycetes</taxon>
        <taxon>Paraglomerales</taxon>
        <taxon>Paraglomeraceae</taxon>
        <taxon>Paraglomus</taxon>
    </lineage>
</organism>
<evidence type="ECO:0000313" key="1">
    <source>
        <dbReference type="EMBL" id="CAG8538833.1"/>
    </source>
</evidence>
<reference evidence="1" key="1">
    <citation type="submission" date="2021-06" db="EMBL/GenBank/DDBJ databases">
        <authorList>
            <person name="Kallberg Y."/>
            <person name="Tangrot J."/>
            <person name="Rosling A."/>
        </authorList>
    </citation>
    <scope>NUCLEOTIDE SEQUENCE</scope>
    <source>
        <strain evidence="1">BR232B</strain>
    </source>
</reference>
<name>A0A9N9FIL7_9GLOM</name>
<protein>
    <submittedName>
        <fullName evidence="1">7478_t:CDS:1</fullName>
    </submittedName>
</protein>